<dbReference type="VEuPathDB" id="MicrosporidiaDB:EDEG_01002"/>
<proteinExistence type="predicted"/>
<keyword evidence="3" id="KW-1185">Reference proteome</keyword>
<keyword evidence="1" id="KW-0732">Signal</keyword>
<feature type="chain" id="PRO_5003821777" evidence="1">
    <location>
        <begin position="18"/>
        <end position="108"/>
    </location>
</feature>
<organism evidence="2 3">
    <name type="scientific">Edhazardia aedis (strain USNM 41457)</name>
    <name type="common">Microsporidian parasite</name>
    <dbReference type="NCBI Taxonomy" id="1003232"/>
    <lineage>
        <taxon>Eukaryota</taxon>
        <taxon>Fungi</taxon>
        <taxon>Fungi incertae sedis</taxon>
        <taxon>Microsporidia</taxon>
        <taxon>Edhazardia</taxon>
    </lineage>
</organism>
<evidence type="ECO:0000256" key="1">
    <source>
        <dbReference type="SAM" id="SignalP"/>
    </source>
</evidence>
<dbReference type="Proteomes" id="UP000003163">
    <property type="component" value="Unassembled WGS sequence"/>
</dbReference>
<reference evidence="2 3" key="1">
    <citation type="submission" date="2011-08" db="EMBL/GenBank/DDBJ databases">
        <authorList>
            <person name="Liu Z.J."/>
            <person name="Shi F.L."/>
            <person name="Lu J.Q."/>
            <person name="Li M."/>
            <person name="Wang Z.L."/>
        </authorList>
    </citation>
    <scope>NUCLEOTIDE SEQUENCE [LARGE SCALE GENOMIC DNA]</scope>
    <source>
        <strain evidence="2 3">USNM 41457</strain>
    </source>
</reference>
<dbReference type="EMBL" id="AFBI03000013">
    <property type="protein sequence ID" value="EJW04780.1"/>
    <property type="molecule type" value="Genomic_DNA"/>
</dbReference>
<feature type="signal peptide" evidence="1">
    <location>
        <begin position="1"/>
        <end position="17"/>
    </location>
</feature>
<evidence type="ECO:0000313" key="3">
    <source>
        <dbReference type="Proteomes" id="UP000003163"/>
    </source>
</evidence>
<dbReference type="HOGENOM" id="CLU_2196912_0_0_1"/>
<protein>
    <submittedName>
        <fullName evidence="2">Uncharacterized protein</fullName>
    </submittedName>
</protein>
<comment type="caution">
    <text evidence="2">The sequence shown here is derived from an EMBL/GenBank/DDBJ whole genome shotgun (WGS) entry which is preliminary data.</text>
</comment>
<accession>J9DQE4</accession>
<dbReference type="AlphaFoldDB" id="J9DQE4"/>
<name>J9DQE4_EDHAE</name>
<evidence type="ECO:0000313" key="2">
    <source>
        <dbReference type="EMBL" id="EJW04780.1"/>
    </source>
</evidence>
<gene>
    <name evidence="2" type="ORF">EDEG_01002</name>
</gene>
<sequence>MICIIFLCYLNLYIVLKFENLDKSVRYINHKSLQVDQNCYLTYFLSFKYLNRKRKKNSYLNSPNIKHVVMKKIQKHLINNKVFSLVYLIKIIGFLAEYCSFNLEFGRK</sequence>
<reference evidence="3" key="2">
    <citation type="submission" date="2015-07" db="EMBL/GenBank/DDBJ databases">
        <title>Contrasting host-pathogen interactions and genome evolution in two generalist and specialist microsporidian pathogens of mosquitoes.</title>
        <authorList>
            <consortium name="The Broad Institute Genomics Platform"/>
            <consortium name="The Broad Institute Genome Sequencing Center for Infectious Disease"/>
            <person name="Cuomo C.A."/>
            <person name="Sanscrainte N.D."/>
            <person name="Goldberg J.M."/>
            <person name="Heiman D."/>
            <person name="Young S."/>
            <person name="Zeng Q."/>
            <person name="Becnel J.J."/>
            <person name="Birren B.W."/>
        </authorList>
    </citation>
    <scope>NUCLEOTIDE SEQUENCE [LARGE SCALE GENOMIC DNA]</scope>
    <source>
        <strain evidence="3">USNM 41457</strain>
    </source>
</reference>
<dbReference type="InParanoid" id="J9DQE4"/>